<dbReference type="InterPro" id="IPR036034">
    <property type="entry name" value="PDZ_sf"/>
</dbReference>
<comment type="similarity">
    <text evidence="2">Belongs to the THADA family.</text>
</comment>
<dbReference type="InterPro" id="IPR056843">
    <property type="entry name" value="THADA-like_TPR"/>
</dbReference>
<dbReference type="GO" id="GO:0005829">
    <property type="term" value="C:cytosol"/>
    <property type="evidence" value="ECO:0007669"/>
    <property type="project" value="TreeGrafter"/>
</dbReference>
<dbReference type="InterPro" id="IPR001940">
    <property type="entry name" value="Peptidase_S1C"/>
</dbReference>
<dbReference type="InterPro" id="IPR043504">
    <property type="entry name" value="Peptidase_S1_PA_chymotrypsin"/>
</dbReference>
<evidence type="ECO:0000256" key="11">
    <source>
        <dbReference type="SAM" id="MobiDB-lite"/>
    </source>
</evidence>
<reference evidence="16" key="2">
    <citation type="submission" date="2020-08" db="EMBL/GenBank/DDBJ databases">
        <title>Plant Genome Project.</title>
        <authorList>
            <person name="Zhang R.-G."/>
        </authorList>
    </citation>
    <scope>NUCLEOTIDE SEQUENCE</scope>
    <source>
        <strain evidence="16">Huo1</strain>
        <tissue evidence="16">Leaf</tissue>
    </source>
</reference>
<evidence type="ECO:0000256" key="10">
    <source>
        <dbReference type="ARBA" id="ARBA00022946"/>
    </source>
</evidence>
<dbReference type="FunFam" id="2.40.10.10:FF:000001">
    <property type="entry name" value="Periplasmic serine protease DegS"/>
    <property type="match status" value="1"/>
</dbReference>
<accession>A0A8X8WPL2</accession>
<evidence type="ECO:0000256" key="3">
    <source>
        <dbReference type="ARBA" id="ARBA00010541"/>
    </source>
</evidence>
<evidence type="ECO:0000256" key="9">
    <source>
        <dbReference type="ARBA" id="ARBA00022825"/>
    </source>
</evidence>
<comment type="similarity">
    <text evidence="3">Belongs to the peptidase S1C family.</text>
</comment>
<evidence type="ECO:0000256" key="2">
    <source>
        <dbReference type="ARBA" id="ARBA00010409"/>
    </source>
</evidence>
<dbReference type="PANTHER" id="PTHR14387">
    <property type="entry name" value="THADA/DEATH RECEPTOR INTERACTING PROTEIN"/>
    <property type="match status" value="1"/>
</dbReference>
<dbReference type="Gene3D" id="2.40.10.10">
    <property type="entry name" value="Trypsin-like serine proteases"/>
    <property type="match status" value="2"/>
</dbReference>
<dbReference type="PRINTS" id="PR00834">
    <property type="entry name" value="PROTEASES2C"/>
</dbReference>
<evidence type="ECO:0000259" key="14">
    <source>
        <dbReference type="Pfam" id="PF25150"/>
    </source>
</evidence>
<gene>
    <name evidence="16" type="ORF">SASPL_139770</name>
</gene>
<dbReference type="Pfam" id="PF10350">
    <property type="entry name" value="DUF2428"/>
    <property type="match status" value="1"/>
</dbReference>
<dbReference type="Gene3D" id="2.30.42.10">
    <property type="match status" value="1"/>
</dbReference>
<keyword evidence="6" id="KW-0645">Protease</keyword>
<dbReference type="GO" id="GO:0004252">
    <property type="term" value="F:serine-type endopeptidase activity"/>
    <property type="evidence" value="ECO:0007669"/>
    <property type="project" value="InterPro"/>
</dbReference>
<comment type="caution">
    <text evidence="16">The sequence shown here is derived from an EMBL/GenBank/DDBJ whole genome shotgun (WGS) entry which is preliminary data.</text>
</comment>
<dbReference type="Pfam" id="PF13180">
    <property type="entry name" value="PDZ_2"/>
    <property type="match status" value="1"/>
</dbReference>
<dbReference type="InterPro" id="IPR039382">
    <property type="entry name" value="DEGP1/8_PDZ_dom"/>
</dbReference>
<dbReference type="Pfam" id="PF25150">
    <property type="entry name" value="TPR_Trm732"/>
    <property type="match status" value="1"/>
</dbReference>
<evidence type="ECO:0000256" key="7">
    <source>
        <dbReference type="ARBA" id="ARBA00022694"/>
    </source>
</evidence>
<dbReference type="InterPro" id="IPR001478">
    <property type="entry name" value="PDZ"/>
</dbReference>
<feature type="domain" description="DUF2428" evidence="12">
    <location>
        <begin position="1037"/>
        <end position="1367"/>
    </location>
</feature>
<dbReference type="Pfam" id="PF13365">
    <property type="entry name" value="Trypsin_2"/>
    <property type="match status" value="1"/>
</dbReference>
<dbReference type="InterPro" id="IPR016024">
    <property type="entry name" value="ARM-type_fold"/>
</dbReference>
<keyword evidence="17" id="KW-1185">Reference proteome</keyword>
<dbReference type="InterPro" id="IPR019442">
    <property type="entry name" value="THADA/TRM732_DUF2428"/>
</dbReference>
<feature type="domain" description="PDZ" evidence="13">
    <location>
        <begin position="2520"/>
        <end position="2598"/>
    </location>
</feature>
<feature type="domain" description="tRNA (32-2'-O)-methyltransferase regulator THADA-like C-terminal TPR repeats region" evidence="15">
    <location>
        <begin position="1369"/>
        <end position="1547"/>
    </location>
</feature>
<dbReference type="EMBL" id="PNBA02000015">
    <property type="protein sequence ID" value="KAG6398314.1"/>
    <property type="molecule type" value="Genomic_DNA"/>
</dbReference>
<evidence type="ECO:0000256" key="1">
    <source>
        <dbReference type="ARBA" id="ARBA00004229"/>
    </source>
</evidence>
<evidence type="ECO:0008006" key="18">
    <source>
        <dbReference type="Google" id="ProtNLM"/>
    </source>
</evidence>
<feature type="region of interest" description="Disordered" evidence="11">
    <location>
        <begin position="1286"/>
        <end position="1305"/>
    </location>
</feature>
<evidence type="ECO:0000256" key="6">
    <source>
        <dbReference type="ARBA" id="ARBA00022670"/>
    </source>
</evidence>
<dbReference type="CDD" id="cd00990">
    <property type="entry name" value="cpPDZ_AtDEGP1-like"/>
    <property type="match status" value="1"/>
</dbReference>
<dbReference type="GO" id="GO:0010206">
    <property type="term" value="P:photosystem II repair"/>
    <property type="evidence" value="ECO:0007669"/>
    <property type="project" value="UniProtKB-ARBA"/>
</dbReference>
<comment type="subcellular location">
    <subcellularLocation>
        <location evidence="1">Plastid</location>
        <location evidence="1">Chloroplast</location>
    </subcellularLocation>
</comment>
<evidence type="ECO:0000256" key="4">
    <source>
        <dbReference type="ARBA" id="ARBA00022528"/>
    </source>
</evidence>
<organism evidence="16">
    <name type="scientific">Salvia splendens</name>
    <name type="common">Scarlet sage</name>
    <dbReference type="NCBI Taxonomy" id="180675"/>
    <lineage>
        <taxon>Eukaryota</taxon>
        <taxon>Viridiplantae</taxon>
        <taxon>Streptophyta</taxon>
        <taxon>Embryophyta</taxon>
        <taxon>Tracheophyta</taxon>
        <taxon>Spermatophyta</taxon>
        <taxon>Magnoliopsida</taxon>
        <taxon>eudicotyledons</taxon>
        <taxon>Gunneridae</taxon>
        <taxon>Pentapetalae</taxon>
        <taxon>asterids</taxon>
        <taxon>lamiids</taxon>
        <taxon>Lamiales</taxon>
        <taxon>Lamiaceae</taxon>
        <taxon>Nepetoideae</taxon>
        <taxon>Mentheae</taxon>
        <taxon>Salviinae</taxon>
        <taxon>Salvia</taxon>
        <taxon>Salvia subgen. Calosphace</taxon>
        <taxon>core Calosphace</taxon>
    </lineage>
</organism>
<feature type="domain" description="tRNA (32-2'-O)-methyltransferase regulator THADA-like TPR repeats region" evidence="14">
    <location>
        <begin position="681"/>
        <end position="834"/>
    </location>
</feature>
<feature type="compositionally biased region" description="Polar residues" evidence="11">
    <location>
        <begin position="1290"/>
        <end position="1305"/>
    </location>
</feature>
<dbReference type="PANTHER" id="PTHR14387:SF0">
    <property type="entry name" value="DUF2428 DOMAIN-CONTAINING PROTEIN"/>
    <property type="match status" value="1"/>
</dbReference>
<dbReference type="InterPro" id="IPR009003">
    <property type="entry name" value="Peptidase_S1_PA"/>
</dbReference>
<dbReference type="GO" id="GO:0030488">
    <property type="term" value="P:tRNA methylation"/>
    <property type="evidence" value="ECO:0007669"/>
    <property type="project" value="TreeGrafter"/>
</dbReference>
<dbReference type="SUPFAM" id="SSF50494">
    <property type="entry name" value="Trypsin-like serine proteases"/>
    <property type="match status" value="1"/>
</dbReference>
<dbReference type="InterPro" id="IPR056842">
    <property type="entry name" value="THADA-like_TPR_C"/>
</dbReference>
<evidence type="ECO:0000259" key="12">
    <source>
        <dbReference type="Pfam" id="PF10350"/>
    </source>
</evidence>
<dbReference type="SUPFAM" id="SSF48371">
    <property type="entry name" value="ARM repeat"/>
    <property type="match status" value="1"/>
</dbReference>
<keyword evidence="8" id="KW-0378">Hydrolase</keyword>
<dbReference type="InterPro" id="IPR051954">
    <property type="entry name" value="tRNA_methyltransferase_THADA"/>
</dbReference>
<dbReference type="Proteomes" id="UP000298416">
    <property type="component" value="Unassembled WGS sequence"/>
</dbReference>
<keyword evidence="5" id="KW-0934">Plastid</keyword>
<keyword evidence="9" id="KW-0720">Serine protease</keyword>
<evidence type="ECO:0000313" key="17">
    <source>
        <dbReference type="Proteomes" id="UP000298416"/>
    </source>
</evidence>
<dbReference type="GO" id="GO:0009534">
    <property type="term" value="C:chloroplast thylakoid"/>
    <property type="evidence" value="ECO:0007669"/>
    <property type="project" value="UniProtKB-ARBA"/>
</dbReference>
<evidence type="ECO:0000256" key="5">
    <source>
        <dbReference type="ARBA" id="ARBA00022640"/>
    </source>
</evidence>
<dbReference type="FunFam" id="2.40.10.10:FF:000103">
    <property type="entry name" value="Protease Do-like 1, chloroplastic"/>
    <property type="match status" value="1"/>
</dbReference>
<name>A0A8X8WPL2_SALSN</name>
<dbReference type="SUPFAM" id="SSF50156">
    <property type="entry name" value="PDZ domain-like"/>
    <property type="match status" value="1"/>
</dbReference>
<dbReference type="GO" id="GO:0006508">
    <property type="term" value="P:proteolysis"/>
    <property type="evidence" value="ECO:0007669"/>
    <property type="project" value="UniProtKB-KW"/>
</dbReference>
<proteinExistence type="inferred from homology"/>
<sequence>MSAKWRAIQHRHKYTYSAVLFPPHFTEALNQTPDRSAFFSELKHLISLNSTYAQLEHVKKVSAAFSTLLSVPNADKNAVSSAVKLYLEILFLENSLPLHRTLASALAKCKYHRNLIEDCFRLLCEEYGSGRNASNGSRFCVSRAALSMMGTPKLGYVVEVVEQCAILVALDVISGLQSIVKETDELSRPSPIVMEQCQEALSCMYYLLQRFPEKFYDSLSDQSVMAMVFSSVLSILKSAAFSRDCFVAAGVCFCAALQVCLSPDDLGVFVMHGIFSQPGVRNLEISLDAVVEKIPFKGNLVNEILGFSTLISRLCLIRGILTAVSRTVLDTHYIVATEGCVESGAGASTVKTILYDAILLELCFYAENPIDSHSNFHALTVMQICLQQIKTLLLGDSNGNADNYDPIPEELGARILKIVWNNLEDPLSQTVKQVHLIFDLYLDIQSSLHWADGSENIKMFLRTIASDLLCLGPRCKGRYVPLASLTRRLGGKAILEMNPDLLFETANAYIDDDVCCASTTFLKCLLECLRDEYWSSDGIENGYTKYRRLCLLPFLQGLAFGVAKLRSNLNTYALPCLLDLDLDSIFSMLTLIGIEGDASSLGLNGDDGFFSASADVSSTDITLGLEQRIAVLVSLLKVSRVLALIEGDIDWYDYSALSREGALFDMENSNLHCVVLVKGIEVKIPVKWLVSALTHIDESLRMDAAETLFLNPKTASLPSPLELSLMRRAIPLNMRCCSTAFQMKWNSLFRKFFSRVRTALERQIKLGTWTPIPSGSPKGDGLFIVAEETRIHRAEYLFNFIKWFSRFLFFSCYPSAPYERKTMAMELILIMSNVWPVVPTLHGNGDGFCLTNNLYPYSKGYTSPDSTLLLVGSIVDSWDRLRECSLQILLYFPTPLPGIGSAESVRHAVIWAKKLICSPRVRESDAGALTLRLLFRKYVLDLSWIVQPSSNVVSLCSEAERSNGAYQICTSSSPVVSYMTSLIDWLLAAVEDAEKNLSEACKNSFVHGILLALRYTFEELDWNSNVFQNRNAEMKHLFERLLELVMRITTLALWVVSADAWHLPEDMEEMMDDEALTLEIPNEIDSSASDSQIEVNVEKMAEEEEIKPSEQIVMVGCWLAMKEVSLLLGTVIRKIPLPTSDEMRKSISNAADESILPSDALLDIKQLETIGNHFLEVLLKMKHNGAIDKTRAGFTALCNRLLCSNDPRLCQLTESWMERLMERTAAKGQTVDDLLRRSAGIPAAFIAFFLSEPEGAPKKLLPRALRWLLDVVTNSLADQLKASSVDGDSCNGSLSKSSQANGSPLASVTNGYVEMSKFRDEGVVPTVHAFNVLRATFNDTNLATDTSGFSAEALIISIRSFSSPYWEVRNSACLSYTALVRRMIGFLNVQKRDSARRAITGLEFFHRYPTLHSFFLNELNVATESLSEGSSDELGSNLKNNVHPSLCPMLIFLSRLKPSPISSETGDSLEPFVFMPFIRRFSFQSNLRIRVLAARALTGLVSNEKLQIVLLNIASELPHERSHSSSSNGTSCSFNSIHGMLLQLNALIDTNCRNLSDPSKRDTVLHELIQILATRSWIARPRQCPSPVLNGCMVKLLDNMLSIAGTCEASKSADTIWNLLWELSSECLDLEPAGCPLYFDPTIQELRKQAATSYFNCIFATSKDIAEDEIVVGRASSTPATSLMRAVGNKAAYSRFQERLVRSMSDASYEVRLASLKWLFLFLKRGKYTGNTSGDQFYCETLKMCLTNINLQDTLVKLLISERHHRCMHYLLKNLYTWSSLKFEDNHPSLEPKFICDMDRSSVFKLWNNLVSLFKITRHAKTRQALICCLGVCAKRISTLCMSVISSEVEMETDPSRAFSDFYDALSYFVDLIEQNSDASEPVTMRKAAAESMIASEMLSHAAPLGSLIYNHPISNGDFSSHFKQEAAIKMYSRRILNLWLACIRLLEDEDAGLRKKLALDVQKSFPSGKPTEDFEPAAGTSQVEKVIESCFEHLSTVFGHWIDYMDHLCCWVMNIANHTNYVSSGGDLVRRVFDKEIDNHHEEKLLICQLCCSHLERIAVAKMSRARDLLQKWRSRFFEQMMAFIHDHVGRRQRHDWIGGVGNHKDTFLPLCANLSAFYALSNCLLEEEDESSRQLMLGDVSALGEAMTPFLCNPLISNLYLAVVKSHEKYLGEKAENLNQKWRENDILWALQQFRLSNPSHLPPLSSPANSSPFSAAASSAAMSYPVFPFLLLHEAYALGDPSVTVEQVTPSVFPAGALFPSEERIVKLFERNTYSVVNIFDVTLRPKLNVTGMVEIPEGNGSGVVWDDQGHIVTNYHVIGNSLSRNPSRGQVVARVNILASEGIQKNFEGKLVGADRAKDLAILKVEAPKELLRPINVGSSLSLKVGQQCLAIGNPFGFDHTLTAGVISGLNRDINSQTGVTIGGGIQTDAAINPGNSGGPLLDSKGNLIGINTAIFTQTGTSAGVGFAIPSSTVVKIVPQLIQFGKCAYNVIHACQVVRAGLNVEIAPDLIANQLNVRKGALILQVPKDSVAAKARLLPTTRGFAGNIVLGDIIVAVNDKPIKNRGELYKTLDEYNIGEKVVFRIQRGNDYLEVPFVLEETKA</sequence>
<evidence type="ECO:0000259" key="13">
    <source>
        <dbReference type="Pfam" id="PF13180"/>
    </source>
</evidence>
<keyword evidence="4" id="KW-0150">Chloroplast</keyword>
<dbReference type="Pfam" id="PF25151">
    <property type="entry name" value="TPR_Trm732_C"/>
    <property type="match status" value="1"/>
</dbReference>
<evidence type="ECO:0000259" key="15">
    <source>
        <dbReference type="Pfam" id="PF25151"/>
    </source>
</evidence>
<protein>
    <recommendedName>
        <fullName evidence="18">Thyroid adenoma-associated protein</fullName>
    </recommendedName>
</protein>
<keyword evidence="10" id="KW-0809">Transit peptide</keyword>
<evidence type="ECO:0000256" key="8">
    <source>
        <dbReference type="ARBA" id="ARBA00022801"/>
    </source>
</evidence>
<evidence type="ECO:0000313" key="16">
    <source>
        <dbReference type="EMBL" id="KAG6398314.1"/>
    </source>
</evidence>
<keyword evidence="7" id="KW-0819">tRNA processing</keyword>
<reference evidence="16" key="1">
    <citation type="submission" date="2018-01" db="EMBL/GenBank/DDBJ databases">
        <authorList>
            <person name="Mao J.F."/>
        </authorList>
    </citation>
    <scope>NUCLEOTIDE SEQUENCE</scope>
    <source>
        <strain evidence="16">Huo1</strain>
        <tissue evidence="16">Leaf</tissue>
    </source>
</reference>